<keyword evidence="2" id="KW-1185">Reference proteome</keyword>
<reference evidence="1 2" key="1">
    <citation type="submission" date="2012-12" db="EMBL/GenBank/DDBJ databases">
        <title>Genome assembly of Fulvivirga imtechensis AK7.</title>
        <authorList>
            <person name="Nupur N."/>
            <person name="Khatri I."/>
            <person name="Kumar R."/>
            <person name="Subramanian S."/>
            <person name="Pinnaka A."/>
        </authorList>
    </citation>
    <scope>NUCLEOTIDE SEQUENCE [LARGE SCALE GENOMIC DNA]</scope>
    <source>
        <strain evidence="1 2">AK7</strain>
    </source>
</reference>
<name>L8JHG7_9BACT</name>
<dbReference type="AlphaFoldDB" id="L8JHG7"/>
<evidence type="ECO:0000313" key="1">
    <source>
        <dbReference type="EMBL" id="ELR68281.1"/>
    </source>
</evidence>
<proteinExistence type="predicted"/>
<sequence length="60" mass="6471">MEIFSKKLSSDLNDAIEYFQIVNLLYCPAVSKKTGSFACEVSGCVLGQANVSVCVLAFFA</sequence>
<dbReference type="Proteomes" id="UP000011135">
    <property type="component" value="Unassembled WGS sequence"/>
</dbReference>
<comment type="caution">
    <text evidence="1">The sequence shown here is derived from an EMBL/GenBank/DDBJ whole genome shotgun (WGS) entry which is preliminary data.</text>
</comment>
<accession>L8JHG7</accession>
<dbReference type="EMBL" id="AMZN01000127">
    <property type="protein sequence ID" value="ELR68281.1"/>
    <property type="molecule type" value="Genomic_DNA"/>
</dbReference>
<organism evidence="1 2">
    <name type="scientific">Fulvivirga imtechensis AK7</name>
    <dbReference type="NCBI Taxonomy" id="1237149"/>
    <lineage>
        <taxon>Bacteria</taxon>
        <taxon>Pseudomonadati</taxon>
        <taxon>Bacteroidota</taxon>
        <taxon>Cytophagia</taxon>
        <taxon>Cytophagales</taxon>
        <taxon>Fulvivirgaceae</taxon>
        <taxon>Fulvivirga</taxon>
    </lineage>
</organism>
<gene>
    <name evidence="1" type="ORF">C900_00584</name>
</gene>
<protein>
    <submittedName>
        <fullName evidence="1">Uncharacterized protein</fullName>
    </submittedName>
</protein>
<evidence type="ECO:0000313" key="2">
    <source>
        <dbReference type="Proteomes" id="UP000011135"/>
    </source>
</evidence>